<dbReference type="Gene3D" id="1.10.10.10">
    <property type="entry name" value="Winged helix-like DNA-binding domain superfamily/Winged helix DNA-binding domain"/>
    <property type="match status" value="1"/>
</dbReference>
<sequence>MQSRLDLNLLVALDALLEEGSVTGAADRLHLSGPAMSRTLGRIRKALGDPVLVRSGRAMVPTPRALAIRGEVHELVQRAGALFSADDDLDPRALTGSFSIQAEEATVAVIGGPLLERFAREAPGMTLRFLGEGPRDTGALRRDTVDLEIGVINDQGPETRVEPIMDDRTDIIVRPGHPLTRGELSLDDWISAPQFTFTRRGRLRGPIDEMLEGMGRSRRLVGTVPTITTSLFVVLTTDLLGFAARRFHRPLIDRLGLVSFPVPLDLPPIKFALGWHARYEADAAHAWLRRCVREAIADVIGDGSGESVDGHAEE</sequence>
<dbReference type="CDD" id="cd08460">
    <property type="entry name" value="PBP2_DntR_like_1"/>
    <property type="match status" value="1"/>
</dbReference>
<dbReference type="RefSeq" id="WP_208263233.1">
    <property type="nucleotide sequence ID" value="NZ_JAGEOJ010000031.1"/>
</dbReference>
<dbReference type="GO" id="GO:0003677">
    <property type="term" value="F:DNA binding"/>
    <property type="evidence" value="ECO:0007669"/>
    <property type="project" value="UniProtKB-KW"/>
</dbReference>
<dbReference type="PANTHER" id="PTHR30118">
    <property type="entry name" value="HTH-TYPE TRANSCRIPTIONAL REGULATOR LEUO-RELATED"/>
    <property type="match status" value="1"/>
</dbReference>
<organism evidence="6 7">
    <name type="scientific">Actinomadura barringtoniae</name>
    <dbReference type="NCBI Taxonomy" id="1427535"/>
    <lineage>
        <taxon>Bacteria</taxon>
        <taxon>Bacillati</taxon>
        <taxon>Actinomycetota</taxon>
        <taxon>Actinomycetes</taxon>
        <taxon>Streptosporangiales</taxon>
        <taxon>Thermomonosporaceae</taxon>
        <taxon>Actinomadura</taxon>
    </lineage>
</organism>
<dbReference type="Pfam" id="PF03466">
    <property type="entry name" value="LysR_substrate"/>
    <property type="match status" value="1"/>
</dbReference>
<evidence type="ECO:0000256" key="4">
    <source>
        <dbReference type="ARBA" id="ARBA00023163"/>
    </source>
</evidence>
<evidence type="ECO:0000256" key="2">
    <source>
        <dbReference type="ARBA" id="ARBA00023015"/>
    </source>
</evidence>
<dbReference type="InterPro" id="IPR036390">
    <property type="entry name" value="WH_DNA-bd_sf"/>
</dbReference>
<keyword evidence="4" id="KW-0804">Transcription</keyword>
<dbReference type="GO" id="GO:0003700">
    <property type="term" value="F:DNA-binding transcription factor activity"/>
    <property type="evidence" value="ECO:0007669"/>
    <property type="project" value="InterPro"/>
</dbReference>
<evidence type="ECO:0000256" key="3">
    <source>
        <dbReference type="ARBA" id="ARBA00023125"/>
    </source>
</evidence>
<dbReference type="InterPro" id="IPR000847">
    <property type="entry name" value="LysR_HTH_N"/>
</dbReference>
<dbReference type="InterPro" id="IPR050389">
    <property type="entry name" value="LysR-type_TF"/>
</dbReference>
<proteinExistence type="inferred from homology"/>
<protein>
    <submittedName>
        <fullName evidence="6">LysR family transcriptional regulator</fullName>
    </submittedName>
</protein>
<dbReference type="PROSITE" id="PS50931">
    <property type="entry name" value="HTH_LYSR"/>
    <property type="match status" value="1"/>
</dbReference>
<dbReference type="PANTHER" id="PTHR30118:SF15">
    <property type="entry name" value="TRANSCRIPTIONAL REGULATORY PROTEIN"/>
    <property type="match status" value="1"/>
</dbReference>
<keyword evidence="3" id="KW-0238">DNA-binding</keyword>
<dbReference type="AlphaFoldDB" id="A0A939T9B0"/>
<dbReference type="InterPro" id="IPR036388">
    <property type="entry name" value="WH-like_DNA-bd_sf"/>
</dbReference>
<evidence type="ECO:0000313" key="7">
    <source>
        <dbReference type="Proteomes" id="UP000669179"/>
    </source>
</evidence>
<reference evidence="6" key="1">
    <citation type="submission" date="2021-03" db="EMBL/GenBank/DDBJ databases">
        <authorList>
            <person name="Kanchanasin P."/>
            <person name="Saeng-In P."/>
            <person name="Phongsopitanun W."/>
            <person name="Yuki M."/>
            <person name="Kudo T."/>
            <person name="Ohkuma M."/>
            <person name="Tanasupawat S."/>
        </authorList>
    </citation>
    <scope>NUCLEOTIDE SEQUENCE</scope>
    <source>
        <strain evidence="6">GKU 128</strain>
    </source>
</reference>
<name>A0A939T9B0_9ACTN</name>
<feature type="domain" description="HTH lysR-type" evidence="5">
    <location>
        <begin position="5"/>
        <end position="62"/>
    </location>
</feature>
<evidence type="ECO:0000313" key="6">
    <source>
        <dbReference type="EMBL" id="MBO2455003.1"/>
    </source>
</evidence>
<dbReference type="SUPFAM" id="SSF53850">
    <property type="entry name" value="Periplasmic binding protein-like II"/>
    <property type="match status" value="1"/>
</dbReference>
<comment type="caution">
    <text evidence="6">The sequence shown here is derived from an EMBL/GenBank/DDBJ whole genome shotgun (WGS) entry which is preliminary data.</text>
</comment>
<comment type="similarity">
    <text evidence="1">Belongs to the LysR transcriptional regulatory family.</text>
</comment>
<evidence type="ECO:0000259" key="5">
    <source>
        <dbReference type="PROSITE" id="PS50931"/>
    </source>
</evidence>
<keyword evidence="7" id="KW-1185">Reference proteome</keyword>
<dbReference type="InterPro" id="IPR005119">
    <property type="entry name" value="LysR_subst-bd"/>
</dbReference>
<dbReference type="SUPFAM" id="SSF46785">
    <property type="entry name" value="Winged helix' DNA-binding domain"/>
    <property type="match status" value="1"/>
</dbReference>
<evidence type="ECO:0000256" key="1">
    <source>
        <dbReference type="ARBA" id="ARBA00009437"/>
    </source>
</evidence>
<dbReference type="Proteomes" id="UP000669179">
    <property type="component" value="Unassembled WGS sequence"/>
</dbReference>
<accession>A0A939T9B0</accession>
<dbReference type="Gene3D" id="3.40.190.10">
    <property type="entry name" value="Periplasmic binding protein-like II"/>
    <property type="match status" value="2"/>
</dbReference>
<dbReference type="EMBL" id="JAGEOJ010000031">
    <property type="protein sequence ID" value="MBO2455003.1"/>
    <property type="molecule type" value="Genomic_DNA"/>
</dbReference>
<dbReference type="Pfam" id="PF00126">
    <property type="entry name" value="HTH_1"/>
    <property type="match status" value="1"/>
</dbReference>
<keyword evidence="2" id="KW-0805">Transcription regulation</keyword>
<gene>
    <name evidence="6" type="ORF">J4573_48505</name>
</gene>